<dbReference type="GO" id="GO:0016117">
    <property type="term" value="P:carotenoid biosynthetic process"/>
    <property type="evidence" value="ECO:0007669"/>
    <property type="project" value="UniProtKB-KW"/>
</dbReference>
<evidence type="ECO:0000256" key="5">
    <source>
        <dbReference type="ARBA" id="ARBA00022746"/>
    </source>
</evidence>
<dbReference type="InterPro" id="IPR001173">
    <property type="entry name" value="Glyco_trans_2-like"/>
</dbReference>
<evidence type="ECO:0000256" key="7">
    <source>
        <dbReference type="ARBA" id="ARBA00037281"/>
    </source>
</evidence>
<evidence type="ECO:0000256" key="3">
    <source>
        <dbReference type="ARBA" id="ARBA00022676"/>
    </source>
</evidence>
<dbReference type="Gene3D" id="3.90.550.10">
    <property type="entry name" value="Spore Coat Polysaccharide Biosynthesis Protein SpsA, Chain A"/>
    <property type="match status" value="1"/>
</dbReference>
<accession>A0A2R9SYP4</accession>
<evidence type="ECO:0000256" key="2">
    <source>
        <dbReference type="ARBA" id="ARBA00022475"/>
    </source>
</evidence>
<dbReference type="SUPFAM" id="SSF53448">
    <property type="entry name" value="Nucleotide-diphospho-sugar transferases"/>
    <property type="match status" value="1"/>
</dbReference>
<dbReference type="PANTHER" id="PTHR43646">
    <property type="entry name" value="GLYCOSYLTRANSFERASE"/>
    <property type="match status" value="1"/>
</dbReference>
<feature type="region of interest" description="Disordered" evidence="11">
    <location>
        <begin position="1"/>
        <end position="47"/>
    </location>
</feature>
<evidence type="ECO:0000256" key="6">
    <source>
        <dbReference type="ARBA" id="ARBA00023136"/>
    </source>
</evidence>
<keyword evidence="5" id="KW-0125">Carotenoid biosynthesis</keyword>
<comment type="caution">
    <text evidence="13">The sequence shown here is derived from an EMBL/GenBank/DDBJ whole genome shotgun (WGS) entry which is preliminary data.</text>
</comment>
<keyword evidence="2" id="KW-1003">Cell membrane</keyword>
<dbReference type="RefSeq" id="WP_006208713.1">
    <property type="nucleotide sequence ID" value="NZ_ADHJ01000014.1"/>
</dbReference>
<organism evidence="13 14">
    <name type="scientific">Paenibacillus vortex V453</name>
    <dbReference type="NCBI Taxonomy" id="715225"/>
    <lineage>
        <taxon>Bacteria</taxon>
        <taxon>Bacillati</taxon>
        <taxon>Bacillota</taxon>
        <taxon>Bacilli</taxon>
        <taxon>Bacillales</taxon>
        <taxon>Paenibacillaceae</taxon>
        <taxon>Paenibacillus</taxon>
    </lineage>
</organism>
<dbReference type="Proteomes" id="UP000003094">
    <property type="component" value="Unassembled WGS sequence"/>
</dbReference>
<sequence length="286" mass="30751">MRNVQRLRPRRSVARRASRRGVQPADPANRITYRPSEPQIPRDNHPNPLVSVIIPAMNEAGKIGAVIAEARAVHPETEVIVVANGCKDQTASVAERMGAKVLSFAEPLGNDVGRSVGAQAAKGRILLFTDSDMVIPSGELRPFVQAVLSGVDVALNDYTGPVDRSPVHRVILAKYTLNSILGRSDLRGASMTAVPHALSRRALDVMGARELSIPPKAQAAAMSRGLRVEAVYRVEVGRLNPGRTTGGDPLEMLVLGDHLEALEAVIAERGVRGGYHDGGRRRSLVR</sequence>
<keyword evidence="6" id="KW-0472">Membrane</keyword>
<comment type="similarity">
    <text evidence="9">Belongs to the glycosyltransferase 2 family. CrtQ subfamily.</text>
</comment>
<dbReference type="PANTHER" id="PTHR43646:SF2">
    <property type="entry name" value="GLYCOSYLTRANSFERASE 2-LIKE DOMAIN-CONTAINING PROTEIN"/>
    <property type="match status" value="1"/>
</dbReference>
<evidence type="ECO:0000256" key="10">
    <source>
        <dbReference type="ARBA" id="ARBA00040345"/>
    </source>
</evidence>
<comment type="pathway">
    <text evidence="8">Carotenoid biosynthesis; staphyloxanthin biosynthesis; staphyloxanthin from farnesyl diphosphate: step 4/5.</text>
</comment>
<comment type="subcellular location">
    <subcellularLocation>
        <location evidence="1">Cell membrane</location>
    </subcellularLocation>
</comment>
<evidence type="ECO:0000256" key="4">
    <source>
        <dbReference type="ARBA" id="ARBA00022679"/>
    </source>
</evidence>
<dbReference type="InterPro" id="IPR029044">
    <property type="entry name" value="Nucleotide-diphossugar_trans"/>
</dbReference>
<comment type="function">
    <text evidence="7">Catalyzes the glycosylation of 4,4'-diaponeurosporenoate, i.e. the esterification of glucose at the C1'' position with the carboxyl group of 4,4'-diaponeurosporenic acid, to form glycosyl-4,4'-diaponeurosporenoate. This is a step in the biosynthesis of staphyloxanthin, an orange pigment present in most staphylococci strains.</text>
</comment>
<keyword evidence="4 13" id="KW-0808">Transferase</keyword>
<proteinExistence type="inferred from homology"/>
<dbReference type="GO" id="GO:0005886">
    <property type="term" value="C:plasma membrane"/>
    <property type="evidence" value="ECO:0007669"/>
    <property type="project" value="UniProtKB-SubCell"/>
</dbReference>
<dbReference type="EMBL" id="ADHJ01000014">
    <property type="protein sequence ID" value="EFU42453.1"/>
    <property type="molecule type" value="Genomic_DNA"/>
</dbReference>
<dbReference type="Pfam" id="PF00535">
    <property type="entry name" value="Glycos_transf_2"/>
    <property type="match status" value="1"/>
</dbReference>
<reference evidence="13 14" key="1">
    <citation type="journal article" date="2010" name="BMC Genomics">
        <title>Genome sequence of the pattern forming Paenibacillus vortex bacterium reveals potential for thriving in complex environments.</title>
        <authorList>
            <person name="Sirota-Madi A."/>
            <person name="Olender T."/>
            <person name="Helman Y."/>
            <person name="Ingham C."/>
            <person name="Brainis I."/>
            <person name="Roth D."/>
            <person name="Hagi E."/>
            <person name="Brodsky L."/>
            <person name="Leshkowitz D."/>
            <person name="Galatenko V."/>
            <person name="Nikolaev V."/>
            <person name="Mugasimangalam R.C."/>
            <person name="Bransburg-Zabary S."/>
            <person name="Gutnick D.L."/>
            <person name="Lancet D."/>
            <person name="Ben-Jacob E."/>
        </authorList>
    </citation>
    <scope>NUCLEOTIDE SEQUENCE [LARGE SCALE GENOMIC DNA]</scope>
    <source>
        <strain evidence="13 14">V453</strain>
    </source>
</reference>
<dbReference type="AlphaFoldDB" id="A0A2R9SYP4"/>
<evidence type="ECO:0000256" key="1">
    <source>
        <dbReference type="ARBA" id="ARBA00004236"/>
    </source>
</evidence>
<name>A0A2R9SYP4_9BACL</name>
<feature type="domain" description="Glycosyltransferase 2-like" evidence="12">
    <location>
        <begin position="51"/>
        <end position="155"/>
    </location>
</feature>
<evidence type="ECO:0000256" key="11">
    <source>
        <dbReference type="SAM" id="MobiDB-lite"/>
    </source>
</evidence>
<evidence type="ECO:0000313" key="14">
    <source>
        <dbReference type="Proteomes" id="UP000003094"/>
    </source>
</evidence>
<evidence type="ECO:0000256" key="8">
    <source>
        <dbReference type="ARBA" id="ARBA00037904"/>
    </source>
</evidence>
<dbReference type="GO" id="GO:0016757">
    <property type="term" value="F:glycosyltransferase activity"/>
    <property type="evidence" value="ECO:0007669"/>
    <property type="project" value="UniProtKB-KW"/>
</dbReference>
<keyword evidence="14" id="KW-1185">Reference proteome</keyword>
<gene>
    <name evidence="13" type="ORF">PVOR_09305</name>
</gene>
<keyword evidence="3" id="KW-0328">Glycosyltransferase</keyword>
<dbReference type="KEGG" id="pvo:PVOR_09305"/>
<evidence type="ECO:0000259" key="12">
    <source>
        <dbReference type="Pfam" id="PF00535"/>
    </source>
</evidence>
<feature type="compositionally biased region" description="Basic residues" evidence="11">
    <location>
        <begin position="1"/>
        <end position="19"/>
    </location>
</feature>
<protein>
    <recommendedName>
        <fullName evidence="10">4,4'-diaponeurosporenoate glycosyltransferase</fullName>
    </recommendedName>
</protein>
<evidence type="ECO:0000256" key="9">
    <source>
        <dbReference type="ARBA" id="ARBA00038120"/>
    </source>
</evidence>
<evidence type="ECO:0000313" key="13">
    <source>
        <dbReference type="EMBL" id="EFU42453.1"/>
    </source>
</evidence>